<dbReference type="InParanoid" id="A0A0C3PYM8"/>
<keyword evidence="2" id="KW-1185">Reference proteome</keyword>
<feature type="non-terminal residue" evidence="1">
    <location>
        <position position="1"/>
    </location>
</feature>
<gene>
    <name evidence="1" type="ORF">M404DRAFT_992597</name>
</gene>
<dbReference type="EMBL" id="KN831945">
    <property type="protein sequence ID" value="KIO14324.1"/>
    <property type="molecule type" value="Genomic_DNA"/>
</dbReference>
<name>A0A0C3PYM8_PISTI</name>
<reference evidence="1 2" key="1">
    <citation type="submission" date="2014-04" db="EMBL/GenBank/DDBJ databases">
        <authorList>
            <consortium name="DOE Joint Genome Institute"/>
            <person name="Kuo A."/>
            <person name="Kohler A."/>
            <person name="Costa M.D."/>
            <person name="Nagy L.G."/>
            <person name="Floudas D."/>
            <person name="Copeland A."/>
            <person name="Barry K.W."/>
            <person name="Cichocki N."/>
            <person name="Veneault-Fourrey C."/>
            <person name="LaButti K."/>
            <person name="Lindquist E.A."/>
            <person name="Lipzen A."/>
            <person name="Lundell T."/>
            <person name="Morin E."/>
            <person name="Murat C."/>
            <person name="Sun H."/>
            <person name="Tunlid A."/>
            <person name="Henrissat B."/>
            <person name="Grigoriev I.V."/>
            <person name="Hibbett D.S."/>
            <person name="Martin F."/>
            <person name="Nordberg H.P."/>
            <person name="Cantor M.N."/>
            <person name="Hua S.X."/>
        </authorList>
    </citation>
    <scope>NUCLEOTIDE SEQUENCE [LARGE SCALE GENOMIC DNA]</scope>
    <source>
        <strain evidence="1 2">Marx 270</strain>
    </source>
</reference>
<evidence type="ECO:0000313" key="1">
    <source>
        <dbReference type="EMBL" id="KIO14324.1"/>
    </source>
</evidence>
<organism evidence="1 2">
    <name type="scientific">Pisolithus tinctorius Marx 270</name>
    <dbReference type="NCBI Taxonomy" id="870435"/>
    <lineage>
        <taxon>Eukaryota</taxon>
        <taxon>Fungi</taxon>
        <taxon>Dikarya</taxon>
        <taxon>Basidiomycota</taxon>
        <taxon>Agaricomycotina</taxon>
        <taxon>Agaricomycetes</taxon>
        <taxon>Agaricomycetidae</taxon>
        <taxon>Boletales</taxon>
        <taxon>Sclerodermatineae</taxon>
        <taxon>Pisolithaceae</taxon>
        <taxon>Pisolithus</taxon>
    </lineage>
</organism>
<evidence type="ECO:0000313" key="2">
    <source>
        <dbReference type="Proteomes" id="UP000054217"/>
    </source>
</evidence>
<protein>
    <submittedName>
        <fullName evidence="1">Uncharacterized protein</fullName>
    </submittedName>
</protein>
<proteinExistence type="predicted"/>
<sequence length="76" mass="8336">MSCCNFWGFFAINPFSVDEPKKLKALLVGRHFLNRSPLSARITGTMGNRYSIPILLMTLPGQVNKRGALALGCTPP</sequence>
<accession>A0A0C3PYM8</accession>
<reference evidence="2" key="2">
    <citation type="submission" date="2015-01" db="EMBL/GenBank/DDBJ databases">
        <title>Evolutionary Origins and Diversification of the Mycorrhizal Mutualists.</title>
        <authorList>
            <consortium name="DOE Joint Genome Institute"/>
            <consortium name="Mycorrhizal Genomics Consortium"/>
            <person name="Kohler A."/>
            <person name="Kuo A."/>
            <person name="Nagy L.G."/>
            <person name="Floudas D."/>
            <person name="Copeland A."/>
            <person name="Barry K.W."/>
            <person name="Cichocki N."/>
            <person name="Veneault-Fourrey C."/>
            <person name="LaButti K."/>
            <person name="Lindquist E.A."/>
            <person name="Lipzen A."/>
            <person name="Lundell T."/>
            <person name="Morin E."/>
            <person name="Murat C."/>
            <person name="Riley R."/>
            <person name="Ohm R."/>
            <person name="Sun H."/>
            <person name="Tunlid A."/>
            <person name="Henrissat B."/>
            <person name="Grigoriev I.V."/>
            <person name="Hibbett D.S."/>
            <person name="Martin F."/>
        </authorList>
    </citation>
    <scope>NUCLEOTIDE SEQUENCE [LARGE SCALE GENOMIC DNA]</scope>
    <source>
        <strain evidence="2">Marx 270</strain>
    </source>
</reference>
<dbReference type="Proteomes" id="UP000054217">
    <property type="component" value="Unassembled WGS sequence"/>
</dbReference>
<dbReference type="HOGENOM" id="CLU_2655477_0_0_1"/>
<dbReference type="AlphaFoldDB" id="A0A0C3PYM8"/>